<dbReference type="InterPro" id="IPR036928">
    <property type="entry name" value="AS_sf"/>
</dbReference>
<proteinExistence type="predicted"/>
<dbReference type="RefSeq" id="WP_088757095.1">
    <property type="nucleotide sequence ID" value="NZ_NJGV01000026.1"/>
</dbReference>
<evidence type="ECO:0000259" key="1">
    <source>
        <dbReference type="Pfam" id="PF01425"/>
    </source>
</evidence>
<dbReference type="SUPFAM" id="SSF75304">
    <property type="entry name" value="Amidase signature (AS) enzymes"/>
    <property type="match status" value="1"/>
</dbReference>
<feature type="domain" description="Amidase" evidence="1">
    <location>
        <begin position="273"/>
        <end position="374"/>
    </location>
</feature>
<dbReference type="InterPro" id="IPR020556">
    <property type="entry name" value="Amidase_CS"/>
</dbReference>
<dbReference type="PANTHER" id="PTHR11895">
    <property type="entry name" value="TRANSAMIDASE"/>
    <property type="match status" value="1"/>
</dbReference>
<evidence type="ECO:0000313" key="3">
    <source>
        <dbReference type="Proteomes" id="UP000214747"/>
    </source>
</evidence>
<comment type="caution">
    <text evidence="2">The sequence shown here is derived from an EMBL/GenBank/DDBJ whole genome shotgun (WGS) entry which is preliminary data.</text>
</comment>
<dbReference type="Pfam" id="PF01425">
    <property type="entry name" value="Amidase"/>
    <property type="match status" value="2"/>
</dbReference>
<sequence>MSHTSPRTVPGTGNALLSRFHLGGSGPTVAIKDCIDIAGQPTCGGSAALADAPPATAHADVVRKLLDAGWQITARANMHELAYGMTGINDWNGTAVNPQDASRMTGGSSSGSASAVGAGLVDVSIGSDTGGSIRLPAACCGVIGFKPTFGRVSRAGAYPAVSSLDCVGPFARSMDLIISAMASIAPGFDRAAATAAAAQARVKLVTVQADPGIAQAVAAAFAASGWTGDAWPPQYMQPAFEAGMTLINRETHDAFGHLLGLGKLGADIEKRLAAAAATTDEAVAQAEAVRAAFSAEVDAALTDADALLLPTLPSLPPTLEAIRQGASVLMLSSLVRPFNLSGHPALSIPVAIAGSPLKAGLQLVGRKGDDERICALGLHLEQVLKQRQ</sequence>
<name>A0A225SN15_9BURK</name>
<organism evidence="2 3">
    <name type="scientific">Herbaspirillum aquaticum</name>
    <dbReference type="NCBI Taxonomy" id="568783"/>
    <lineage>
        <taxon>Bacteria</taxon>
        <taxon>Pseudomonadati</taxon>
        <taxon>Pseudomonadota</taxon>
        <taxon>Betaproteobacteria</taxon>
        <taxon>Burkholderiales</taxon>
        <taxon>Oxalobacteraceae</taxon>
        <taxon>Herbaspirillum</taxon>
    </lineage>
</organism>
<dbReference type="AlphaFoldDB" id="A0A225SN15"/>
<dbReference type="Proteomes" id="UP000214747">
    <property type="component" value="Unassembled WGS sequence"/>
</dbReference>
<evidence type="ECO:0000313" key="2">
    <source>
        <dbReference type="EMBL" id="OWY32429.1"/>
    </source>
</evidence>
<dbReference type="GO" id="GO:0003824">
    <property type="term" value="F:catalytic activity"/>
    <property type="evidence" value="ECO:0007669"/>
    <property type="project" value="InterPro"/>
</dbReference>
<gene>
    <name evidence="2" type="ORF">CEJ45_21470</name>
</gene>
<dbReference type="PANTHER" id="PTHR11895:SF151">
    <property type="entry name" value="GLUTAMYL-TRNA(GLN) AMIDOTRANSFERASE SUBUNIT A"/>
    <property type="match status" value="1"/>
</dbReference>
<dbReference type="InterPro" id="IPR000120">
    <property type="entry name" value="Amidase"/>
</dbReference>
<dbReference type="PROSITE" id="PS00571">
    <property type="entry name" value="AMIDASES"/>
    <property type="match status" value="1"/>
</dbReference>
<accession>A0A225SN15</accession>
<dbReference type="EMBL" id="NJGV01000026">
    <property type="protein sequence ID" value="OWY32429.1"/>
    <property type="molecule type" value="Genomic_DNA"/>
</dbReference>
<feature type="domain" description="Amidase" evidence="1">
    <location>
        <begin position="29"/>
        <end position="185"/>
    </location>
</feature>
<dbReference type="InterPro" id="IPR023631">
    <property type="entry name" value="Amidase_dom"/>
</dbReference>
<reference evidence="2 3" key="1">
    <citation type="journal article" date="2010" name="Int. J. Syst. Evol. Microbiol.">
        <title>Reclassification of Herbaspirillum putei as a later heterotypic synonym of Herbaspirillum huttiense, with the description of H. huttiense subsp. huttiense subsp. nov. and H. huttiense subsp. putei subsp. nov., comb. nov., and description of Herbaspirillum aquaticum sp. nov.</title>
        <authorList>
            <person name="Dobritsa A.P."/>
            <person name="Reddy M.C."/>
            <person name="Samadpour M."/>
        </authorList>
    </citation>
    <scope>NUCLEOTIDE SEQUENCE [LARGE SCALE GENOMIC DNA]</scope>
    <source>
        <strain evidence="2 3">IEH 4430</strain>
    </source>
</reference>
<dbReference type="Gene3D" id="3.90.1300.10">
    <property type="entry name" value="Amidase signature (AS) domain"/>
    <property type="match status" value="1"/>
</dbReference>
<keyword evidence="3" id="KW-1185">Reference proteome</keyword>
<protein>
    <submittedName>
        <fullName evidence="2">Amidase</fullName>
    </submittedName>
</protein>